<feature type="compositionally biased region" description="Polar residues" evidence="1">
    <location>
        <begin position="15"/>
        <end position="27"/>
    </location>
</feature>
<dbReference type="AntiFam" id="ANF00014">
    <property type="entry name" value="tRNA translation"/>
</dbReference>
<accession>A0A2P8H939</accession>
<evidence type="ECO:0000313" key="2">
    <source>
        <dbReference type="EMBL" id="PSL42689.1"/>
    </source>
</evidence>
<dbReference type="AlphaFoldDB" id="A0A2P8H939"/>
<name>A0A2P8H939_CHINA</name>
<dbReference type="Proteomes" id="UP000240971">
    <property type="component" value="Unassembled WGS sequence"/>
</dbReference>
<reference evidence="2 3" key="1">
    <citation type="submission" date="2018-03" db="EMBL/GenBank/DDBJ databases">
        <title>Genomic Encyclopedia of Archaeal and Bacterial Type Strains, Phase II (KMG-II): from individual species to whole genera.</title>
        <authorList>
            <person name="Goeker M."/>
        </authorList>
    </citation>
    <scope>NUCLEOTIDE SEQUENCE [LARGE SCALE GENOMIC DNA]</scope>
    <source>
        <strain evidence="2 3">DSM 24859</strain>
    </source>
</reference>
<protein>
    <submittedName>
        <fullName evidence="2">Uncharacterized protein</fullName>
    </submittedName>
</protein>
<feature type="region of interest" description="Disordered" evidence="1">
    <location>
        <begin position="1"/>
        <end position="27"/>
    </location>
</feature>
<evidence type="ECO:0000313" key="3">
    <source>
        <dbReference type="Proteomes" id="UP000240971"/>
    </source>
</evidence>
<evidence type="ECO:0000256" key="1">
    <source>
        <dbReference type="SAM" id="MobiDB-lite"/>
    </source>
</evidence>
<dbReference type="EMBL" id="PYAW01000011">
    <property type="protein sequence ID" value="PSL42689.1"/>
    <property type="molecule type" value="Genomic_DNA"/>
</dbReference>
<gene>
    <name evidence="2" type="ORF">CLV51_11175</name>
</gene>
<sequence length="27" mass="2893">MSPFADQTGLEPATSAVTGRHSNQLNY</sequence>
<comment type="caution">
    <text evidence="2">The sequence shown here is derived from an EMBL/GenBank/DDBJ whole genome shotgun (WGS) entry which is preliminary data.</text>
</comment>
<proteinExistence type="predicted"/>
<keyword evidence="3" id="KW-1185">Reference proteome</keyword>
<organism evidence="2 3">
    <name type="scientific">Chitinophaga niastensis</name>
    <dbReference type="NCBI Taxonomy" id="536980"/>
    <lineage>
        <taxon>Bacteria</taxon>
        <taxon>Pseudomonadati</taxon>
        <taxon>Bacteroidota</taxon>
        <taxon>Chitinophagia</taxon>
        <taxon>Chitinophagales</taxon>
        <taxon>Chitinophagaceae</taxon>
        <taxon>Chitinophaga</taxon>
    </lineage>
</organism>